<evidence type="ECO:0000313" key="2">
    <source>
        <dbReference type="EMBL" id="EEX20067.1"/>
    </source>
</evidence>
<organism evidence="2 3">
    <name type="scientific">Prevotella veroralis F0319</name>
    <dbReference type="NCBI Taxonomy" id="649761"/>
    <lineage>
        <taxon>Bacteria</taxon>
        <taxon>Pseudomonadati</taxon>
        <taxon>Bacteroidota</taxon>
        <taxon>Bacteroidia</taxon>
        <taxon>Bacteroidales</taxon>
        <taxon>Prevotellaceae</taxon>
        <taxon>Prevotella</taxon>
    </lineage>
</organism>
<sequence length="41" mass="4663">MKGVKEVRDNSKIAKALRFYFLLFLLSQESSFIALIPGFPS</sequence>
<keyword evidence="3" id="KW-1185">Reference proteome</keyword>
<evidence type="ECO:0000256" key="1">
    <source>
        <dbReference type="SAM" id="Phobius"/>
    </source>
</evidence>
<keyword evidence="1" id="KW-0472">Membrane</keyword>
<dbReference type="EMBL" id="ACVA01000002">
    <property type="protein sequence ID" value="EEX20067.1"/>
    <property type="molecule type" value="Genomic_DNA"/>
</dbReference>
<dbReference type="AlphaFoldDB" id="C9MKC3"/>
<dbReference type="Proteomes" id="UP000003327">
    <property type="component" value="Unassembled WGS sequence"/>
</dbReference>
<keyword evidence="1" id="KW-1133">Transmembrane helix</keyword>
<protein>
    <submittedName>
        <fullName evidence="2">Uncharacterized protein</fullName>
    </submittedName>
</protein>
<dbReference type="HOGENOM" id="CLU_3274790_0_0_10"/>
<evidence type="ECO:0000313" key="3">
    <source>
        <dbReference type="Proteomes" id="UP000003327"/>
    </source>
</evidence>
<feature type="transmembrane region" description="Helical" evidence="1">
    <location>
        <begin position="20"/>
        <end position="39"/>
    </location>
</feature>
<gene>
    <name evidence="2" type="ORF">HMPREF0973_00042</name>
</gene>
<keyword evidence="1" id="KW-0812">Transmembrane</keyword>
<reference evidence="2 3" key="1">
    <citation type="submission" date="2009-09" db="EMBL/GenBank/DDBJ databases">
        <authorList>
            <person name="Weinstock G."/>
            <person name="Sodergren E."/>
            <person name="Clifton S."/>
            <person name="Fulton L."/>
            <person name="Fulton B."/>
            <person name="Courtney L."/>
            <person name="Fronick C."/>
            <person name="Harrison M."/>
            <person name="Strong C."/>
            <person name="Farmer C."/>
            <person name="Delahaunty K."/>
            <person name="Markovic C."/>
            <person name="Hall O."/>
            <person name="Minx P."/>
            <person name="Tomlinson C."/>
            <person name="Mitreva M."/>
            <person name="Nelson J."/>
            <person name="Hou S."/>
            <person name="Wollam A."/>
            <person name="Pepin K.H."/>
            <person name="Johnson M."/>
            <person name="Bhonagiri V."/>
            <person name="Nash W.E."/>
            <person name="Warren W."/>
            <person name="Chinwalla A."/>
            <person name="Mardis E.R."/>
            <person name="Wilson R.K."/>
        </authorList>
    </citation>
    <scope>NUCLEOTIDE SEQUENCE [LARGE SCALE GENOMIC DNA]</scope>
    <source>
        <strain evidence="2 3">F0319</strain>
    </source>
</reference>
<proteinExistence type="predicted"/>
<accession>C9MKC3</accession>
<name>C9MKC3_9BACT</name>
<comment type="caution">
    <text evidence="2">The sequence shown here is derived from an EMBL/GenBank/DDBJ whole genome shotgun (WGS) entry which is preliminary data.</text>
</comment>